<dbReference type="PROSITE" id="PS51450">
    <property type="entry name" value="LRR"/>
    <property type="match status" value="1"/>
</dbReference>
<keyword evidence="5" id="KW-0677">Repeat</keyword>
<keyword evidence="3" id="KW-0812">Transmembrane</keyword>
<dbReference type="InterPro" id="IPR032675">
    <property type="entry name" value="LRR_dom_sf"/>
</dbReference>
<keyword evidence="10" id="KW-1185">Reference proteome</keyword>
<dbReference type="Pfam" id="PF12819">
    <property type="entry name" value="Malectin_like"/>
    <property type="match status" value="1"/>
</dbReference>
<dbReference type="PANTHER" id="PTHR45631">
    <property type="entry name" value="OS07G0107800 PROTEIN-RELATED"/>
    <property type="match status" value="1"/>
</dbReference>
<evidence type="ECO:0000259" key="8">
    <source>
        <dbReference type="Pfam" id="PF12819"/>
    </source>
</evidence>
<evidence type="ECO:0000256" key="5">
    <source>
        <dbReference type="ARBA" id="ARBA00022737"/>
    </source>
</evidence>
<organism evidence="9 10">
    <name type="scientific">Triticum turgidum subsp. durum</name>
    <name type="common">Durum wheat</name>
    <name type="synonym">Triticum durum</name>
    <dbReference type="NCBI Taxonomy" id="4567"/>
    <lineage>
        <taxon>Eukaryota</taxon>
        <taxon>Viridiplantae</taxon>
        <taxon>Streptophyta</taxon>
        <taxon>Embryophyta</taxon>
        <taxon>Tracheophyta</taxon>
        <taxon>Spermatophyta</taxon>
        <taxon>Magnoliopsida</taxon>
        <taxon>Liliopsida</taxon>
        <taxon>Poales</taxon>
        <taxon>Poaceae</taxon>
        <taxon>BOP clade</taxon>
        <taxon>Pooideae</taxon>
        <taxon>Triticodae</taxon>
        <taxon>Triticeae</taxon>
        <taxon>Triticinae</taxon>
        <taxon>Triticum</taxon>
    </lineage>
</organism>
<dbReference type="Pfam" id="PF00560">
    <property type="entry name" value="LRR_1"/>
    <property type="match status" value="2"/>
</dbReference>
<keyword evidence="6" id="KW-1133">Transmembrane helix</keyword>
<comment type="subcellular location">
    <subcellularLocation>
        <location evidence="1">Membrane</location>
        <topology evidence="1">Single-pass membrane protein</topology>
    </subcellularLocation>
</comment>
<evidence type="ECO:0000256" key="2">
    <source>
        <dbReference type="ARBA" id="ARBA00022614"/>
    </source>
</evidence>
<accession>A0A9R1BFS5</accession>
<keyword evidence="2" id="KW-0433">Leucine-rich repeat</keyword>
<gene>
    <name evidence="9" type="ORF">TRITD_6Bv1G218260</name>
</gene>
<evidence type="ECO:0000256" key="7">
    <source>
        <dbReference type="ARBA" id="ARBA00023136"/>
    </source>
</evidence>
<protein>
    <recommendedName>
        <fullName evidence="8">Malectin-like domain-containing protein</fullName>
    </recommendedName>
</protein>
<keyword evidence="4" id="KW-0732">Signal</keyword>
<dbReference type="InterPro" id="IPR001611">
    <property type="entry name" value="Leu-rich_rpt"/>
</dbReference>
<evidence type="ECO:0000256" key="3">
    <source>
        <dbReference type="ARBA" id="ARBA00022692"/>
    </source>
</evidence>
<evidence type="ECO:0000256" key="4">
    <source>
        <dbReference type="ARBA" id="ARBA00022729"/>
    </source>
</evidence>
<dbReference type="EMBL" id="LT934122">
    <property type="protein sequence ID" value="VAI62986.1"/>
    <property type="molecule type" value="Genomic_DNA"/>
</dbReference>
<dbReference type="AlphaFoldDB" id="A0A9R1BFS5"/>
<dbReference type="Gene3D" id="3.80.10.10">
    <property type="entry name" value="Ribonuclease Inhibitor"/>
    <property type="match status" value="1"/>
</dbReference>
<feature type="domain" description="Malectin-like" evidence="8">
    <location>
        <begin position="90"/>
        <end position="428"/>
    </location>
</feature>
<dbReference type="PRINTS" id="PR00019">
    <property type="entry name" value="LEURICHRPT"/>
</dbReference>
<dbReference type="SUPFAM" id="SSF52058">
    <property type="entry name" value="L domain-like"/>
    <property type="match status" value="1"/>
</dbReference>
<dbReference type="GO" id="GO:0016020">
    <property type="term" value="C:membrane"/>
    <property type="evidence" value="ECO:0007669"/>
    <property type="project" value="UniProtKB-SubCell"/>
</dbReference>
<dbReference type="Gramene" id="TRITD6Bv1G218260.1">
    <property type="protein sequence ID" value="TRITD6Bv1G218260.1"/>
    <property type="gene ID" value="TRITD6Bv1G218260"/>
</dbReference>
<dbReference type="InterPro" id="IPR024788">
    <property type="entry name" value="Malectin-like_Carb-bd_dom"/>
</dbReference>
<name>A0A9R1BFS5_TRITD</name>
<proteinExistence type="predicted"/>
<evidence type="ECO:0000256" key="6">
    <source>
        <dbReference type="ARBA" id="ARBA00022989"/>
    </source>
</evidence>
<dbReference type="OMA" id="WWHESIT"/>
<sequence length="576" mass="65088">MLLIEHQANSIQIVDCAGCVSLLYNYAHKSFVAYTKLLDLHDCFPAMQEPKSTMVFSFSCSANRRLPWILALLLMMTRGDGQSTSGFVSIDCGFTNASPYKDSTTGLMFLPDLKFVEGGVSNNISAAFMADAPYENQKTLRSFPHGKRNCYTLPSTIGKKFLLRTMFTYGNYDGLNRSMDGSPFLFGLHIGVNFWDTVNLTNMDPSITDWKEVLTIAPSNSVSICLIHFGSGTSFVSSLELRPLLDPMYPFVNTRVSVGYFRRIRFGNATEYITRYPVDPYDQFWEGWSFSYSSYPWISLSTSNKVEILPGDDYFNVPMAIFQKATTLDPNYSFMSLGMAKGPNWDPESVRLLPIFHFAEINGSNPNRRFDIYNEGDLLHRGFSPSLLQANSLHDSGRFLYNGNALYTLNKTRSSVLPPLINALEVYSLIRMENFTTDSEDVNYMKEVKKHYNLARINWNGDPCSPREYSWEDLTCDYSKSNQSLRIVAVNLSTSGLKGGLTISFMNMSSLESLDLSHNNLTGGIPDYQIKSMKVLDLSYNQLEGPIPHSILQRYQAGLLDLRFACYVAQSFCFKF</sequence>
<evidence type="ECO:0000256" key="1">
    <source>
        <dbReference type="ARBA" id="ARBA00004167"/>
    </source>
</evidence>
<evidence type="ECO:0000313" key="9">
    <source>
        <dbReference type="EMBL" id="VAI62986.1"/>
    </source>
</evidence>
<reference evidence="9 10" key="1">
    <citation type="submission" date="2017-09" db="EMBL/GenBank/DDBJ databases">
        <authorList>
            <consortium name="International Durum Wheat Genome Sequencing Consortium (IDWGSC)"/>
            <person name="Milanesi L."/>
        </authorList>
    </citation>
    <scope>NUCLEOTIDE SEQUENCE [LARGE SCALE GENOMIC DNA]</scope>
    <source>
        <strain evidence="10">cv. Svevo</strain>
    </source>
</reference>
<dbReference type="Proteomes" id="UP000324705">
    <property type="component" value="Chromosome 6B"/>
</dbReference>
<keyword evidence="7" id="KW-0472">Membrane</keyword>
<evidence type="ECO:0000313" key="10">
    <source>
        <dbReference type="Proteomes" id="UP000324705"/>
    </source>
</evidence>
<dbReference type="FunFam" id="3.80.10.10:FF:000129">
    <property type="entry name" value="Leucine-rich repeat receptor-like kinase"/>
    <property type="match status" value="1"/>
</dbReference>
<dbReference type="PANTHER" id="PTHR45631:SF213">
    <property type="entry name" value="PROTEIN KINASE DOMAIN-CONTAINING PROTEIN"/>
    <property type="match status" value="1"/>
</dbReference>